<proteinExistence type="inferred from homology"/>
<name>A0A6P8Z244_THRPL</name>
<dbReference type="EC" id="3.2.1.106" evidence="12 13"/>
<dbReference type="Pfam" id="PF03200">
    <property type="entry name" value="Glyco_hydro_63"/>
    <property type="match status" value="1"/>
</dbReference>
<gene>
    <name evidence="18 19" type="primary">LOC117646881</name>
</gene>
<protein>
    <recommendedName>
        <fullName evidence="12 13">Mannosyl-oligosaccharide glucosidase</fullName>
        <ecNumber evidence="12 13">3.2.1.106</ecNumber>
    </recommendedName>
</protein>
<dbReference type="InterPro" id="IPR031631">
    <property type="entry name" value="Glyco_hydro_63N"/>
</dbReference>
<comment type="function">
    <text evidence="13">Cleaves the distal alpha 1,2-linked glucose residue from the Glc(3)Man(9)GlcNAc(2) oligosaccharide precursor.</text>
</comment>
<keyword evidence="4 13" id="KW-0812">Transmembrane</keyword>
<dbReference type="GO" id="GO:0004573">
    <property type="term" value="F:Glc3Man9GlcNAc2 oligosaccharide glucosidase activity"/>
    <property type="evidence" value="ECO:0007669"/>
    <property type="project" value="UniProtKB-UniRule"/>
</dbReference>
<feature type="region of interest" description="Disordered" evidence="14">
    <location>
        <begin position="1"/>
        <end position="30"/>
    </location>
</feature>
<keyword evidence="8 13" id="KW-1133">Transmembrane helix</keyword>
<keyword evidence="10" id="KW-0325">Glycoprotein</keyword>
<sequence length="839" mass="96651">MARQRKHGRPGQHSNHHQEAIEGPSPRRHSGAIEYEDRFSVHLKHQHQQSLRSRQRATLTQKFMTVAAIACTGAALTLICLLTYNGYLQTRVNTPFDKHKVVGRSGLAVPDRYWGSYRPGVYFGMKTREPHSPVMGLMWYFDAHVMTGTAGVRHWCEQHDDLQYGWKEHDGRTFGIQDITDHVYNITTSFVKKPGGRRGGDWSAYINVSALVPEVNGLGVSLMFYMALDEKTSGMVTTNEQKVGIVGYTEELGNFSVRLLSHHGELSHMSHLTTHVSGLDKIKEITENYLRAVRDGDKRLIVLPGFKLPITRDNPHPVPNLSVQKIDAKVPFGIEIMFKSGPPQDGDILAESNFDNNLTEKRKAFYKQFDDTFKLKEKGFDERMQEFARTTFSNLVGGIAYFYGSSLVQSKYNPAPVPYWKAPLYTAVPSRSVFPRGFLWDEGFHALLILPWDLEITLDILCHWFDLMNVQGWIPREQILGAEALAKVPQEFVVQHNENANPPTFFLVLQQILRNYREKIIENSEHIHSLERLYPRLKAWFTWFNTTQVGSLPTTYRWRGRDPDTMKFLNPKTLTSGLDDYPRASHPTSLERHIDLRCWLALGAQVLAEMAELLGHDAERYGSTYEMLSDNNLLDELHWSESKSRYADYGLNTDSVTLVKPPPSPRSDSHSNEYIRMVLKEPQYEYIDTQFGYINLFPFLLQILDPNSKHLEKVLDDIKNPALLWTKYGLRSLSPNSPLYMKRNTEHDPPYWRGQIWINMNYLACRALYYYSHAQGPHRKLAGEIYARLRLNLIKNIYKEYDRTGHLWENYDDRTGEGKGSHPFTGWTALVTLIMAEIY</sequence>
<evidence type="ECO:0000313" key="17">
    <source>
        <dbReference type="Proteomes" id="UP000515158"/>
    </source>
</evidence>
<reference evidence="18 19" key="1">
    <citation type="submission" date="2025-04" db="UniProtKB">
        <authorList>
            <consortium name="RefSeq"/>
        </authorList>
    </citation>
    <scope>IDENTIFICATION</scope>
    <source>
        <tissue evidence="18 19">Total insect</tissue>
    </source>
</reference>
<evidence type="ECO:0000256" key="13">
    <source>
        <dbReference type="RuleBase" id="RU368089"/>
    </source>
</evidence>
<dbReference type="GO" id="GO:0006487">
    <property type="term" value="P:protein N-linked glycosylation"/>
    <property type="evidence" value="ECO:0007669"/>
    <property type="project" value="UniProtKB-UniRule"/>
</dbReference>
<dbReference type="InterPro" id="IPR008928">
    <property type="entry name" value="6-hairpin_glycosidase_sf"/>
</dbReference>
<evidence type="ECO:0000256" key="9">
    <source>
        <dbReference type="ARBA" id="ARBA00023136"/>
    </source>
</evidence>
<dbReference type="RefSeq" id="XP_034244075.1">
    <property type="nucleotide sequence ID" value="XM_034388184.1"/>
</dbReference>
<keyword evidence="11 13" id="KW-0326">Glycosidase</keyword>
<evidence type="ECO:0000256" key="6">
    <source>
        <dbReference type="ARBA" id="ARBA00022824"/>
    </source>
</evidence>
<comment type="subcellular location">
    <subcellularLocation>
        <location evidence="1 13">Endoplasmic reticulum membrane</location>
        <topology evidence="1 13">Single-pass type II membrane protein</topology>
    </subcellularLocation>
</comment>
<dbReference type="InterPro" id="IPR004888">
    <property type="entry name" value="Glycoside_hydrolase_63"/>
</dbReference>
<dbReference type="Gene3D" id="2.70.98.110">
    <property type="entry name" value="Glycosyl hydrolase family 63, N-terminal domain"/>
    <property type="match status" value="1"/>
</dbReference>
<keyword evidence="7" id="KW-0735">Signal-anchor</keyword>
<evidence type="ECO:0000256" key="14">
    <source>
        <dbReference type="SAM" id="MobiDB-lite"/>
    </source>
</evidence>
<evidence type="ECO:0000256" key="10">
    <source>
        <dbReference type="ARBA" id="ARBA00023180"/>
    </source>
</evidence>
<evidence type="ECO:0000313" key="18">
    <source>
        <dbReference type="RefSeq" id="XP_034244075.1"/>
    </source>
</evidence>
<dbReference type="OrthoDB" id="410058at2759"/>
<feature type="domain" description="Glycosyl hydrolase family 63 C-terminal" evidence="15">
    <location>
        <begin position="350"/>
        <end position="837"/>
    </location>
</feature>
<dbReference type="AlphaFoldDB" id="A0A6P8Z244"/>
<organism evidence="18">
    <name type="scientific">Thrips palmi</name>
    <name type="common">Melon thrips</name>
    <dbReference type="NCBI Taxonomy" id="161013"/>
    <lineage>
        <taxon>Eukaryota</taxon>
        <taxon>Metazoa</taxon>
        <taxon>Ecdysozoa</taxon>
        <taxon>Arthropoda</taxon>
        <taxon>Hexapoda</taxon>
        <taxon>Insecta</taxon>
        <taxon>Pterygota</taxon>
        <taxon>Neoptera</taxon>
        <taxon>Paraneoptera</taxon>
        <taxon>Thysanoptera</taxon>
        <taxon>Terebrantia</taxon>
        <taxon>Thripoidea</taxon>
        <taxon>Thripidae</taxon>
        <taxon>Thrips</taxon>
    </lineage>
</organism>
<dbReference type="InterPro" id="IPR038518">
    <property type="entry name" value="Glyco_hydro_63N_sf"/>
</dbReference>
<feature type="compositionally biased region" description="Basic residues" evidence="14">
    <location>
        <begin position="1"/>
        <end position="10"/>
    </location>
</feature>
<evidence type="ECO:0000313" key="19">
    <source>
        <dbReference type="RefSeq" id="XP_034244076.1"/>
    </source>
</evidence>
<feature type="transmembrane region" description="Helical" evidence="13">
    <location>
        <begin position="63"/>
        <end position="84"/>
    </location>
</feature>
<keyword evidence="6 13" id="KW-0256">Endoplasmic reticulum</keyword>
<evidence type="ECO:0000259" key="16">
    <source>
        <dbReference type="Pfam" id="PF16923"/>
    </source>
</evidence>
<dbReference type="PANTHER" id="PTHR10412:SF11">
    <property type="entry name" value="MANNOSYL-OLIGOSACCHARIDE GLUCOSIDASE"/>
    <property type="match status" value="1"/>
</dbReference>
<dbReference type="GO" id="GO:0005789">
    <property type="term" value="C:endoplasmic reticulum membrane"/>
    <property type="evidence" value="ECO:0007669"/>
    <property type="project" value="UniProtKB-SubCell"/>
</dbReference>
<evidence type="ECO:0000256" key="2">
    <source>
        <dbReference type="ARBA" id="ARBA00004740"/>
    </source>
</evidence>
<dbReference type="GeneID" id="117646881"/>
<evidence type="ECO:0000256" key="8">
    <source>
        <dbReference type="ARBA" id="ARBA00022989"/>
    </source>
</evidence>
<dbReference type="CTD" id="32073"/>
<comment type="pathway">
    <text evidence="2">Glycan metabolism; N-glycan degradation.</text>
</comment>
<dbReference type="SUPFAM" id="SSF48208">
    <property type="entry name" value="Six-hairpin glycosidases"/>
    <property type="match status" value="1"/>
</dbReference>
<dbReference type="PANTHER" id="PTHR10412">
    <property type="entry name" value="MANNOSYL-OLIGOSACCHARIDE GLUCOSIDASE"/>
    <property type="match status" value="1"/>
</dbReference>
<evidence type="ECO:0000256" key="11">
    <source>
        <dbReference type="ARBA" id="ARBA00023295"/>
    </source>
</evidence>
<feature type="domain" description="Glycosyl hydrolase family 63 N-terminal" evidence="16">
    <location>
        <begin position="113"/>
        <end position="269"/>
    </location>
</feature>
<comment type="catalytic activity">
    <reaction evidence="13">
        <text>N(4)-(alpha-D-Glc-(1-&gt;2)-alpha-D-Glc-(1-&gt;3)-alpha-D-Glc-(1-&gt;3)-alpha-D-Man-(1-&gt;2)-alpha-D-Man-(1-&gt;2)-alpha-D-Man-(1-&gt;3)-[alpha-D-Man-(1-&gt;2)-alpha-D-Man-(1-&gt;3)-[alpha-D-Man-(1-&gt;2)-alpha-D-Man-(1-&gt;6)]-alpha-D-Man-(1-&gt;6)]-beta-D-Man-(1-&gt;4)-beta-D-GlcNAc-(1-&gt;4)-beta-D-GlcNAc)-L-asparaginyl-[protein] + H2O = N(4)-(alpha-D-Glc-(1-&gt;3)-alpha-D-Glc-(1-&gt;3)-alpha-D-Man-(1-&gt;2)-alpha-D-Man-(1-&gt;2)-alpha-D-Man-(1-&gt;3)-[alpha-D-Man-(1-&gt;2)-alpha-D-Man-(1-&gt;3)-[alpha-D-Man-(1-&gt;2)-alpha-D-Man-(1-&gt;6)]-alpha-D-Man-(1-&gt;6)]-beta-D-Man-(1-&gt;4)-beta-D-GlcNAc-(1-&gt;4)-beta-D-GlcNAc)-L-asparaginyl-[protein] + beta-D-glucose</text>
        <dbReference type="Rhea" id="RHEA:55988"/>
        <dbReference type="Rhea" id="RHEA-COMP:12806"/>
        <dbReference type="Rhea" id="RHEA-COMP:14355"/>
        <dbReference type="ChEBI" id="CHEBI:15377"/>
        <dbReference type="ChEBI" id="CHEBI:15903"/>
        <dbReference type="ChEBI" id="CHEBI:59082"/>
        <dbReference type="ChEBI" id="CHEBI:132537"/>
        <dbReference type="EC" id="3.2.1.106"/>
    </reaction>
</comment>
<dbReference type="GO" id="GO:0009311">
    <property type="term" value="P:oligosaccharide metabolic process"/>
    <property type="evidence" value="ECO:0007669"/>
    <property type="project" value="UniProtKB-UniRule"/>
</dbReference>
<dbReference type="RefSeq" id="XP_034244076.1">
    <property type="nucleotide sequence ID" value="XM_034388185.1"/>
</dbReference>
<evidence type="ECO:0000256" key="7">
    <source>
        <dbReference type="ARBA" id="ARBA00022968"/>
    </source>
</evidence>
<comment type="similarity">
    <text evidence="3 13">Belongs to the glycosyl hydrolase 63 family.</text>
</comment>
<evidence type="ECO:0000256" key="12">
    <source>
        <dbReference type="ARBA" id="ARBA00038888"/>
    </source>
</evidence>
<dbReference type="Proteomes" id="UP000515158">
    <property type="component" value="Unplaced"/>
</dbReference>
<keyword evidence="17" id="KW-1185">Reference proteome</keyword>
<dbReference type="Pfam" id="PF16923">
    <property type="entry name" value="Glyco_hydro_63N"/>
    <property type="match status" value="1"/>
</dbReference>
<evidence type="ECO:0000256" key="5">
    <source>
        <dbReference type="ARBA" id="ARBA00022801"/>
    </source>
</evidence>
<evidence type="ECO:0000256" key="1">
    <source>
        <dbReference type="ARBA" id="ARBA00004648"/>
    </source>
</evidence>
<accession>A0A6P8Z244</accession>
<dbReference type="InterPro" id="IPR031335">
    <property type="entry name" value="Glyco_hydro_63_C"/>
</dbReference>
<dbReference type="KEGG" id="tpal:117646881"/>
<keyword evidence="5 13" id="KW-0378">Hydrolase</keyword>
<evidence type="ECO:0000259" key="15">
    <source>
        <dbReference type="Pfam" id="PF03200"/>
    </source>
</evidence>
<keyword evidence="9 13" id="KW-0472">Membrane</keyword>
<dbReference type="Gene3D" id="1.50.10.10">
    <property type="match status" value="1"/>
</dbReference>
<evidence type="ECO:0000256" key="4">
    <source>
        <dbReference type="ARBA" id="ARBA00022692"/>
    </source>
</evidence>
<dbReference type="FunFam" id="1.50.10.10:FF:000009">
    <property type="entry name" value="mannosyl-oligosaccharide glucosidase"/>
    <property type="match status" value="1"/>
</dbReference>
<evidence type="ECO:0000256" key="3">
    <source>
        <dbReference type="ARBA" id="ARBA00010833"/>
    </source>
</evidence>
<dbReference type="InterPro" id="IPR012341">
    <property type="entry name" value="6hp_glycosidase-like_sf"/>
</dbReference>